<protein>
    <submittedName>
        <fullName evidence="2">Uncharacterized protein</fullName>
    </submittedName>
</protein>
<dbReference type="KEGG" id="sarm:DVA86_14800"/>
<name>A0A345XQ19_9ACTN</name>
<feature type="compositionally biased region" description="Basic and acidic residues" evidence="1">
    <location>
        <begin position="93"/>
        <end position="103"/>
    </location>
</feature>
<organism evidence="2 3">
    <name type="scientific">Streptomyces armeniacus</name>
    <dbReference type="NCBI Taxonomy" id="83291"/>
    <lineage>
        <taxon>Bacteria</taxon>
        <taxon>Bacillati</taxon>
        <taxon>Actinomycetota</taxon>
        <taxon>Actinomycetes</taxon>
        <taxon>Kitasatosporales</taxon>
        <taxon>Streptomycetaceae</taxon>
        <taxon>Streptomyces</taxon>
    </lineage>
</organism>
<evidence type="ECO:0000256" key="1">
    <source>
        <dbReference type="SAM" id="MobiDB-lite"/>
    </source>
</evidence>
<feature type="region of interest" description="Disordered" evidence="1">
    <location>
        <begin position="89"/>
        <end position="118"/>
    </location>
</feature>
<dbReference type="Proteomes" id="UP000254425">
    <property type="component" value="Chromosome"/>
</dbReference>
<dbReference type="EMBL" id="CP031320">
    <property type="protein sequence ID" value="AXK33735.1"/>
    <property type="molecule type" value="Genomic_DNA"/>
</dbReference>
<gene>
    <name evidence="2" type="ORF">DVA86_14800</name>
</gene>
<dbReference type="AlphaFoldDB" id="A0A345XQ19"/>
<reference evidence="2 3" key="1">
    <citation type="submission" date="2018-07" db="EMBL/GenBank/DDBJ databases">
        <title>Draft genome of the type strain Streptomyces armeniacus ATCC 15676.</title>
        <authorList>
            <person name="Labana P."/>
            <person name="Gosse J.T."/>
            <person name="Boddy C.N."/>
        </authorList>
    </citation>
    <scope>NUCLEOTIDE SEQUENCE [LARGE SCALE GENOMIC DNA]</scope>
    <source>
        <strain evidence="2 3">ATCC 15676</strain>
    </source>
</reference>
<accession>A0A345XQ19</accession>
<evidence type="ECO:0000313" key="3">
    <source>
        <dbReference type="Proteomes" id="UP000254425"/>
    </source>
</evidence>
<evidence type="ECO:0000313" key="2">
    <source>
        <dbReference type="EMBL" id="AXK33735.1"/>
    </source>
</evidence>
<proteinExistence type="predicted"/>
<keyword evidence="3" id="KW-1185">Reference proteome</keyword>
<sequence>MLPDWESVEKDKFLLPAEPGRGYLLDVSGESGRWGEPELAAKKFLSPHTSWRALRLMRRARKHATPPRRLSFDVAWRQSRVRRHPGEAHYLLHGHDGNPDHTKMPSFTQDPDGGKRRP</sequence>